<dbReference type="ExpressionAtlas" id="A0A654G5F9">
    <property type="expression patterns" value="baseline and differential"/>
</dbReference>
<dbReference type="EMBL" id="CACRSJ010000110">
    <property type="protein sequence ID" value="VYS68395.1"/>
    <property type="molecule type" value="Genomic_DNA"/>
</dbReference>
<keyword evidence="3" id="KW-0732">Signal</keyword>
<dbReference type="Gene3D" id="1.20.1280.50">
    <property type="match status" value="1"/>
</dbReference>
<dbReference type="InterPro" id="IPR012337">
    <property type="entry name" value="RNaseH-like_sf"/>
</dbReference>
<keyword evidence="5" id="KW-0472">Membrane</keyword>
<dbReference type="CDD" id="cd06222">
    <property type="entry name" value="RNase_H_like"/>
    <property type="match status" value="1"/>
</dbReference>
<evidence type="ECO:0000256" key="5">
    <source>
        <dbReference type="ARBA" id="ARBA00023136"/>
    </source>
</evidence>
<dbReference type="SUPFAM" id="SSF56672">
    <property type="entry name" value="DNA/RNA polymerases"/>
    <property type="match status" value="1"/>
</dbReference>
<dbReference type="GO" id="GO:0004523">
    <property type="term" value="F:RNA-DNA hybrid ribonuclease activity"/>
    <property type="evidence" value="ECO:0007669"/>
    <property type="project" value="InterPro"/>
</dbReference>
<protein>
    <recommendedName>
        <fullName evidence="7">Reverse transcriptase domain-containing protein</fullName>
    </recommendedName>
</protein>
<feature type="region of interest" description="Disordered" evidence="6">
    <location>
        <begin position="1"/>
        <end position="45"/>
    </location>
</feature>
<evidence type="ECO:0000256" key="6">
    <source>
        <dbReference type="SAM" id="MobiDB-lite"/>
    </source>
</evidence>
<evidence type="ECO:0000313" key="8">
    <source>
        <dbReference type="EMBL" id="VYS68395.1"/>
    </source>
</evidence>
<evidence type="ECO:0000256" key="2">
    <source>
        <dbReference type="ARBA" id="ARBA00022692"/>
    </source>
</evidence>
<dbReference type="SUPFAM" id="SSF56219">
    <property type="entry name" value="DNase I-like"/>
    <property type="match status" value="1"/>
</dbReference>
<dbReference type="CDD" id="cd01650">
    <property type="entry name" value="RT_nLTR_like"/>
    <property type="match status" value="1"/>
</dbReference>
<dbReference type="InterPro" id="IPR002156">
    <property type="entry name" value="RNaseH_domain"/>
</dbReference>
<evidence type="ECO:0000256" key="1">
    <source>
        <dbReference type="ARBA" id="ARBA00004167"/>
    </source>
</evidence>
<dbReference type="Gene3D" id="3.30.420.10">
    <property type="entry name" value="Ribonuclease H-like superfamily/Ribonuclease H"/>
    <property type="match status" value="1"/>
</dbReference>
<dbReference type="InterPro" id="IPR036047">
    <property type="entry name" value="F-box-like_dom_sf"/>
</dbReference>
<dbReference type="InterPro" id="IPR036691">
    <property type="entry name" value="Endo/exonu/phosph_ase_sf"/>
</dbReference>
<evidence type="ECO:0000313" key="9">
    <source>
        <dbReference type="Proteomes" id="UP000426265"/>
    </source>
</evidence>
<feature type="region of interest" description="Disordered" evidence="6">
    <location>
        <begin position="964"/>
        <end position="999"/>
    </location>
</feature>
<reference evidence="8 9" key="1">
    <citation type="submission" date="2019-11" db="EMBL/GenBank/DDBJ databases">
        <authorList>
            <person name="Jiao W.-B."/>
            <person name="Schneeberger K."/>
        </authorList>
    </citation>
    <scope>NUCLEOTIDE SEQUENCE [LARGE SCALE GENOMIC DNA]</scope>
    <source>
        <strain evidence="9">cv. An-1</strain>
    </source>
</reference>
<dbReference type="InterPro" id="IPR044730">
    <property type="entry name" value="RNase_H-like_dom_plant"/>
</dbReference>
<dbReference type="PANTHER" id="PTHR47149:SF1">
    <property type="entry name" value="F-BOX PROTEIN RMF"/>
    <property type="match status" value="1"/>
</dbReference>
<dbReference type="Gene3D" id="3.60.10.10">
    <property type="entry name" value="Endonuclease/exonuclease/phosphatase"/>
    <property type="match status" value="1"/>
</dbReference>
<dbReference type="Pfam" id="PF13947">
    <property type="entry name" value="GUB_WAK_bind"/>
    <property type="match status" value="1"/>
</dbReference>
<feature type="region of interest" description="Disordered" evidence="6">
    <location>
        <begin position="872"/>
        <end position="893"/>
    </location>
</feature>
<feature type="compositionally biased region" description="Basic and acidic residues" evidence="6">
    <location>
        <begin position="1"/>
        <end position="14"/>
    </location>
</feature>
<dbReference type="SUPFAM" id="SSF81383">
    <property type="entry name" value="F-box domain"/>
    <property type="match status" value="1"/>
</dbReference>
<dbReference type="PANTHER" id="PTHR47149">
    <property type="entry name" value="F-BOX PROTEIN RMF"/>
    <property type="match status" value="1"/>
</dbReference>
<dbReference type="InterPro" id="IPR043502">
    <property type="entry name" value="DNA/RNA_pol_sf"/>
</dbReference>
<dbReference type="InterPro" id="IPR005135">
    <property type="entry name" value="Endo/exonuclease/phosphatase"/>
</dbReference>
<accession>A0A654G5F9</accession>
<dbReference type="Pfam" id="PF14111">
    <property type="entry name" value="DUF4283"/>
    <property type="match status" value="1"/>
</dbReference>
<comment type="subcellular location">
    <subcellularLocation>
        <location evidence="1">Membrane</location>
        <topology evidence="1">Single-pass membrane protein</topology>
    </subcellularLocation>
</comment>
<dbReference type="GO" id="GO:0030247">
    <property type="term" value="F:polysaccharide binding"/>
    <property type="evidence" value="ECO:0007669"/>
    <property type="project" value="InterPro"/>
</dbReference>
<dbReference type="PROSITE" id="PS50878">
    <property type="entry name" value="RT_POL"/>
    <property type="match status" value="1"/>
</dbReference>
<sequence length="2315" mass="263563">MNTRSGDAEGDIRGKMIAPVRDGNGGQKRKLVQSNDIQRDEDGGAKRRIIQSSDQKNGKILRGIHGCVSPRCSAHTYQSRFSWYEQDIWTYITRFLDGKSLVKLGATNKWFYKIATEDTVWRFACLRDLQVPETFPVSSTWIKIYASAFGKFHMTYDTFFYNGKLKKTIWKTADGSHSYLFRHKEKHIDWMRLGAFVLDSRTSFLTESLSGRLKVPTEGTIEQMLQSSGSCLINDIKSGIWIADLQLLRCPLCDLSTCDGTMQTLDARHIELFLSEGYKDGSWDYNLIGSHKLEKDASAACGAIFDLKHLQESSSSGILNPKSWTGEPDDSQPKAVIAPHAVAVHTRLQQNEGILVKYHTMKAGTDVPYHNMTFSKQFPLLLFFFFFYFPLLNASKPKRCYSSSCGGNNLDVSFPFWLSPEQSSSCGYPGFNLHCETALKLPNSRPFLVQDIKSQRIHLRDPDNCLARRLLSFDASGSLFSPLHHVNYTFLSCHHENVKSSSLEPIHCLANSTPSDLTSSMPSSCQIFKTLLLPVYSPLAVDLNKQDLWLKWDSPDCTGCVDFSPLCSFINNTILKVKCFTYVDSEILHRLPPPPFFGDLFAVLVRILLSGVSAGPFVLFSLTVVVFSESMDKELWQALQNLDLGSKRAPLKMSAEARRSRDIDNRLSLIVKGLNPQHQKPAGLKGALPKAWRLDGRVTSRINDDGTVQFFFKAEHHLMSVLENGPWHHNFWMVAVDRWTNRTLSNFLSQIFFWVKILHISEDFRTDPVIRETTEVLGHIDETKIIEATADAEGEVWAHVTMNISDRLIFVRSVEFEPATAPIMIRFVFAKLKKFCFRCGSLLHDELACNHQSTVLQLNVEATRQAIEPMQGINQGDDEPMQEGSSSSTHVAGPIPLVVRETGEASETLTIRTRAANLLTAGNDESMQEGEENPIQTQPTLHSEEMGPTQLQPQEELDALRNTADSSRKRKGDNLFDEDQAATSRQRTQDPILTQGEGLKRNPLTIPYLKDIRQSSKPDVVFLIETKNGQEYVQSLCNDLGYAHHFVVNPEGLSGGMAVFWNDEVKLDFLSSPTLHYTDMYISESGSRTFRLTYIYGNPKYKERNALWKKMIFWAEAGLYQSKPRLVLGDFNDIKTNEEKSGGPSRSEASFKTFRQMLNSSVDGGGSHHRPLLLDTGNRKWRGYKLFRYDNRWRFDPAVKQEIHKVWTTQCQDIQSTNFHLALKKCRVSLSRWKSKHITNSRKKIQELKSKLHKAYETLPINYAHINDLKNQLVKEYRLEEEYWRTKSRVQWLQARDKNTRYFHAKTKQRRNFNRLTSLVDEQGNVCTKEDEIHNLVETYFSTLFTSHGSNNMEEVLTSIQPRVIEEMNNHLTKPVTEEELSQALCSMNRDKSPSPDGLGAGFYKDHWAVLSKGVFQFVQNFFNTGTLDPKLNHTHICLIPKVENPLEVKDYRPISLCNVAYKLISKILADRLKPWLQFIISENQTAFIPGRTITDNVLIAHELIHSLQTRNLKQPYMAFKLDISKAFDKVEWSFLEAVMKKLGFAERWCAWIMECITTVTYSVLVNGSPIGNILPQRGIRQDDPISPYLYLLCSEGLSALIRHNIHQGKLHGFKASRNGPPISHLLFADDSLLFCKATVEECTALLQVLNQYHAASGQQVNFQKAAVTFGKGLNCQQKHDLTNIMGVTKISGFGRYLGLPEFVGRSKYNAFSYLHQRISQKLQSWYSHFLSPAGKEILIKAVATALPSYCMSCFMLPIKLIKEITSVIRKFWWASTQHHNKISWVAWSKINDTKKMGGLGIRDLKDFNLAMIAKQSWRLLQQPHSLLARLYKAKYYPHSSLLEAGVKWQSSHAWRSIMQGNTLLADGLKWVVGNGQRINIWQDKWLPSNPPRDPKCQENVCTSLKLVKDLLIPCTTRWNEELIDKVIALEDKNLIKAIRPSLVGVSDSISWIYSKDGSYSVKSGYYAVRRRGIEQDAIVNSQHTHFPFKYIWNVDVPPKVKHFWWRSFHNGLPVADNLKKRGLRVDAICQLCGEEDETVNHLLFQCKLTKEIWDLTPISTPSGEFLNAHNLANNLQDLIMINRNHANELKLLFLLGWRIWKMRNALIFENKRMVVPDVISQALVDLSVWNEACKLNQNKPCSQSNNVKLPMKEICTMEEAIHSSDTYCCFVDGSWLSPTQQAGIGWALYNKDAALLLRGSAAISPMVSSLETEAEALRMAALQVRNLGYSRVTFAGDNMDLYKALEMNEAAHPLQRWEHTTVSSYIRDILQINNARHAFSFIKISRNANHVADSLARSARTNQSGYVISWNNVP</sequence>
<dbReference type="Pfam" id="PF00078">
    <property type="entry name" value="RVT_1"/>
    <property type="match status" value="1"/>
</dbReference>
<feature type="region of interest" description="Disordered" evidence="6">
    <location>
        <begin position="922"/>
        <end position="947"/>
    </location>
</feature>
<dbReference type="InterPro" id="IPR000477">
    <property type="entry name" value="RT_dom"/>
</dbReference>
<organism evidence="8 9">
    <name type="scientific">Arabidopsis thaliana</name>
    <name type="common">Mouse-ear cress</name>
    <dbReference type="NCBI Taxonomy" id="3702"/>
    <lineage>
        <taxon>Eukaryota</taxon>
        <taxon>Viridiplantae</taxon>
        <taxon>Streptophyta</taxon>
        <taxon>Embryophyta</taxon>
        <taxon>Tracheophyta</taxon>
        <taxon>Spermatophyta</taxon>
        <taxon>Magnoliopsida</taxon>
        <taxon>eudicotyledons</taxon>
        <taxon>Gunneridae</taxon>
        <taxon>Pentapetalae</taxon>
        <taxon>rosids</taxon>
        <taxon>malvids</taxon>
        <taxon>Brassicales</taxon>
        <taxon>Brassicaceae</taxon>
        <taxon>Camelineae</taxon>
        <taxon>Arabidopsis</taxon>
    </lineage>
</organism>
<dbReference type="GO" id="GO:0003676">
    <property type="term" value="F:nucleic acid binding"/>
    <property type="evidence" value="ECO:0007669"/>
    <property type="project" value="InterPro"/>
</dbReference>
<gene>
    <name evidence="8" type="ORF">AN1_LOCUS23787</name>
</gene>
<dbReference type="Pfam" id="PF03372">
    <property type="entry name" value="Exo_endo_phos"/>
    <property type="match status" value="1"/>
</dbReference>
<evidence type="ECO:0000259" key="7">
    <source>
        <dbReference type="PROSITE" id="PS50878"/>
    </source>
</evidence>
<dbReference type="Pfam" id="PF13456">
    <property type="entry name" value="RVT_3"/>
    <property type="match status" value="1"/>
</dbReference>
<evidence type="ECO:0000256" key="3">
    <source>
        <dbReference type="ARBA" id="ARBA00022729"/>
    </source>
</evidence>
<evidence type="ECO:0000256" key="4">
    <source>
        <dbReference type="ARBA" id="ARBA00022989"/>
    </source>
</evidence>
<proteinExistence type="predicted"/>
<dbReference type="InterPro" id="IPR025287">
    <property type="entry name" value="WAK_GUB"/>
</dbReference>
<dbReference type="Pfam" id="PF13966">
    <property type="entry name" value="zf-RVT"/>
    <property type="match status" value="1"/>
</dbReference>
<dbReference type="InterPro" id="IPR026960">
    <property type="entry name" value="RVT-Znf"/>
</dbReference>
<keyword evidence="2" id="KW-0812">Transmembrane</keyword>
<dbReference type="GO" id="GO:0016020">
    <property type="term" value="C:membrane"/>
    <property type="evidence" value="ECO:0007669"/>
    <property type="project" value="UniProtKB-SubCell"/>
</dbReference>
<dbReference type="SUPFAM" id="SSF53098">
    <property type="entry name" value="Ribonuclease H-like"/>
    <property type="match status" value="1"/>
</dbReference>
<feature type="compositionally biased region" description="Polar residues" evidence="6">
    <location>
        <begin position="981"/>
        <end position="992"/>
    </location>
</feature>
<dbReference type="InterPro" id="IPR036397">
    <property type="entry name" value="RNaseH_sf"/>
</dbReference>
<keyword evidence="4" id="KW-1133">Transmembrane helix</keyword>
<dbReference type="InterPro" id="IPR025558">
    <property type="entry name" value="DUF4283"/>
</dbReference>
<dbReference type="Proteomes" id="UP000426265">
    <property type="component" value="Unassembled WGS sequence"/>
</dbReference>
<name>A0A654G5F9_ARATH</name>
<feature type="domain" description="Reverse transcriptase" evidence="7">
    <location>
        <begin position="1421"/>
        <end position="1690"/>
    </location>
</feature>